<sequence>MGRSGSSKVGNGNGSVSGEGTHGRRPVGSQRCSKLDMLAGHVSHCPSNPVGIAGGQWSADWRERGREKSGRRAVPLRAAILGLCGPGPCGENVHGTARGAIGECVSVGCGSITCTVCWRSPTPERDGAWREHGLGRRVSVPQYPMRQVLGACLHLWASPSALGTAMVYIHFRLWYYGIRRDLTHLSIRVTAVDELGYMKATMTAETVN</sequence>
<evidence type="ECO:0000313" key="3">
    <source>
        <dbReference type="Proteomes" id="UP000076727"/>
    </source>
</evidence>
<evidence type="ECO:0000256" key="1">
    <source>
        <dbReference type="SAM" id="MobiDB-lite"/>
    </source>
</evidence>
<feature type="region of interest" description="Disordered" evidence="1">
    <location>
        <begin position="1"/>
        <end position="29"/>
    </location>
</feature>
<dbReference type="AlphaFoldDB" id="A0A165Q8B5"/>
<dbReference type="EMBL" id="KV429060">
    <property type="protein sequence ID" value="KZT69142.1"/>
    <property type="molecule type" value="Genomic_DNA"/>
</dbReference>
<name>A0A165Q8B5_9APHY</name>
<proteinExistence type="predicted"/>
<accession>A0A165Q8B5</accession>
<gene>
    <name evidence="2" type="ORF">DAEQUDRAFT_278689</name>
</gene>
<reference evidence="2 3" key="1">
    <citation type="journal article" date="2016" name="Mol. Biol. Evol.">
        <title>Comparative Genomics of Early-Diverging Mushroom-Forming Fungi Provides Insights into the Origins of Lignocellulose Decay Capabilities.</title>
        <authorList>
            <person name="Nagy L.G."/>
            <person name="Riley R."/>
            <person name="Tritt A."/>
            <person name="Adam C."/>
            <person name="Daum C."/>
            <person name="Floudas D."/>
            <person name="Sun H."/>
            <person name="Yadav J.S."/>
            <person name="Pangilinan J."/>
            <person name="Larsson K.H."/>
            <person name="Matsuura K."/>
            <person name="Barry K."/>
            <person name="Labutti K."/>
            <person name="Kuo R."/>
            <person name="Ohm R.A."/>
            <person name="Bhattacharya S.S."/>
            <person name="Shirouzu T."/>
            <person name="Yoshinaga Y."/>
            <person name="Martin F.M."/>
            <person name="Grigoriev I.V."/>
            <person name="Hibbett D.S."/>
        </authorList>
    </citation>
    <scope>NUCLEOTIDE SEQUENCE [LARGE SCALE GENOMIC DNA]</scope>
    <source>
        <strain evidence="2 3">L-15889</strain>
    </source>
</reference>
<protein>
    <submittedName>
        <fullName evidence="2">Uncharacterized protein</fullName>
    </submittedName>
</protein>
<dbReference type="Proteomes" id="UP000076727">
    <property type="component" value="Unassembled WGS sequence"/>
</dbReference>
<evidence type="ECO:0000313" key="2">
    <source>
        <dbReference type="EMBL" id="KZT69142.1"/>
    </source>
</evidence>
<feature type="compositionally biased region" description="Low complexity" evidence="1">
    <location>
        <begin position="1"/>
        <end position="10"/>
    </location>
</feature>
<organism evidence="2 3">
    <name type="scientific">Daedalea quercina L-15889</name>
    <dbReference type="NCBI Taxonomy" id="1314783"/>
    <lineage>
        <taxon>Eukaryota</taxon>
        <taxon>Fungi</taxon>
        <taxon>Dikarya</taxon>
        <taxon>Basidiomycota</taxon>
        <taxon>Agaricomycotina</taxon>
        <taxon>Agaricomycetes</taxon>
        <taxon>Polyporales</taxon>
        <taxon>Fomitopsis</taxon>
    </lineage>
</organism>
<keyword evidence="3" id="KW-1185">Reference proteome</keyword>